<feature type="transmembrane region" description="Helical" evidence="1">
    <location>
        <begin position="247"/>
        <end position="273"/>
    </location>
</feature>
<reference evidence="3 4" key="1">
    <citation type="submission" date="2017-04" db="EMBL/GenBank/DDBJ databases">
        <title>Draft genome sequence of Marssonina coronaria NL1: causal agent of apple blotch.</title>
        <authorList>
            <person name="Cheng Q."/>
        </authorList>
    </citation>
    <scope>NUCLEOTIDE SEQUENCE [LARGE SCALE GENOMIC DNA]</scope>
    <source>
        <strain evidence="3 4">NL1</strain>
    </source>
</reference>
<dbReference type="InParanoid" id="A0A218YVN2"/>
<dbReference type="OrthoDB" id="3795566at2759"/>
<dbReference type="EMBL" id="MZNU01000391">
    <property type="protein sequence ID" value="OWO98510.1"/>
    <property type="molecule type" value="Genomic_DNA"/>
</dbReference>
<dbReference type="STRING" id="503106.A0A218YVN2"/>
<keyword evidence="1" id="KW-1133">Transmembrane helix</keyword>
<protein>
    <submittedName>
        <fullName evidence="3">Uncharacterized protein</fullName>
    </submittedName>
</protein>
<comment type="caution">
    <text evidence="3">The sequence shown here is derived from an EMBL/GenBank/DDBJ whole genome shotgun (WGS) entry which is preliminary data.</text>
</comment>
<evidence type="ECO:0000256" key="2">
    <source>
        <dbReference type="SAM" id="SignalP"/>
    </source>
</evidence>
<feature type="transmembrane region" description="Helical" evidence="1">
    <location>
        <begin position="294"/>
        <end position="311"/>
    </location>
</feature>
<feature type="signal peptide" evidence="2">
    <location>
        <begin position="1"/>
        <end position="20"/>
    </location>
</feature>
<name>A0A218YVN2_9HELO</name>
<keyword evidence="4" id="KW-1185">Reference proteome</keyword>
<evidence type="ECO:0000256" key="1">
    <source>
        <dbReference type="SAM" id="Phobius"/>
    </source>
</evidence>
<proteinExistence type="predicted"/>
<dbReference type="Proteomes" id="UP000242519">
    <property type="component" value="Unassembled WGS sequence"/>
</dbReference>
<sequence>MKSLSIFFCALLALPAPASAYVVTSYVILSVYTSNGYTASDGTYTRSSSLNAEVGTTRSESLITHTYPVAAPSTSVSAITTFTASADYADVTLLNIVLESGSVLSSPHTSYKSTPLDISYAVPITYTPEPRCSQNWTFTTNVPVEIPALVTPKPVTWATSVSLYRYQDQKPTRYTDVLAILNPTDVASGEVASASSIYAPYQMSFCYIPTTTCPTASPAPCTQIWTYTSSPSRYSGSSSYSDYDDRYWLTPLILICVLVPIGWILIWIIIGLLESWFSFKGLCLGLHRKRGMPYAWCCISVLFLCWVGPTYKAKSPEEQAILLERWKAMKNLEKIKLWMKWGFNWKYPDILGAEPELAKRPPRQAFL</sequence>
<gene>
    <name evidence="3" type="ORF">B2J93_2245</name>
</gene>
<evidence type="ECO:0000313" key="3">
    <source>
        <dbReference type="EMBL" id="OWO98510.1"/>
    </source>
</evidence>
<keyword evidence="2" id="KW-0732">Signal</keyword>
<keyword evidence="1" id="KW-0472">Membrane</keyword>
<keyword evidence="1" id="KW-0812">Transmembrane</keyword>
<evidence type="ECO:0000313" key="4">
    <source>
        <dbReference type="Proteomes" id="UP000242519"/>
    </source>
</evidence>
<dbReference type="AlphaFoldDB" id="A0A218YVN2"/>
<feature type="chain" id="PRO_5012962473" evidence="2">
    <location>
        <begin position="21"/>
        <end position="367"/>
    </location>
</feature>
<organism evidence="3 4">
    <name type="scientific">Diplocarpon coronariae</name>
    <dbReference type="NCBI Taxonomy" id="2795749"/>
    <lineage>
        <taxon>Eukaryota</taxon>
        <taxon>Fungi</taxon>
        <taxon>Dikarya</taxon>
        <taxon>Ascomycota</taxon>
        <taxon>Pezizomycotina</taxon>
        <taxon>Leotiomycetes</taxon>
        <taxon>Helotiales</taxon>
        <taxon>Drepanopezizaceae</taxon>
        <taxon>Diplocarpon</taxon>
    </lineage>
</organism>
<accession>A0A218YVN2</accession>